<dbReference type="InterPro" id="IPR036259">
    <property type="entry name" value="MFS_trans_sf"/>
</dbReference>
<dbReference type="PROSITE" id="PS00216">
    <property type="entry name" value="SUGAR_TRANSPORT_1"/>
    <property type="match status" value="1"/>
</dbReference>
<name>A0ABU8S7Y3_9SPHN</name>
<dbReference type="Gene3D" id="1.20.1250.20">
    <property type="entry name" value="MFS general substrate transporter like domains"/>
    <property type="match status" value="1"/>
</dbReference>
<keyword evidence="4 8" id="KW-0812">Transmembrane</keyword>
<dbReference type="SUPFAM" id="SSF103473">
    <property type="entry name" value="MFS general substrate transporter"/>
    <property type="match status" value="1"/>
</dbReference>
<feature type="transmembrane region" description="Helical" evidence="8">
    <location>
        <begin position="12"/>
        <end position="30"/>
    </location>
</feature>
<dbReference type="RefSeq" id="WP_339965715.1">
    <property type="nucleotide sequence ID" value="NZ_JBBHJY010000002.1"/>
</dbReference>
<evidence type="ECO:0000256" key="3">
    <source>
        <dbReference type="ARBA" id="ARBA00022448"/>
    </source>
</evidence>
<dbReference type="NCBIfam" id="TIGR00879">
    <property type="entry name" value="SP"/>
    <property type="match status" value="1"/>
</dbReference>
<evidence type="ECO:0000256" key="6">
    <source>
        <dbReference type="ARBA" id="ARBA00023136"/>
    </source>
</evidence>
<dbReference type="InterPro" id="IPR020846">
    <property type="entry name" value="MFS_dom"/>
</dbReference>
<organism evidence="10 11">
    <name type="scientific">Novosphingobium aquae</name>
    <dbReference type="NCBI Taxonomy" id="3133435"/>
    <lineage>
        <taxon>Bacteria</taxon>
        <taxon>Pseudomonadati</taxon>
        <taxon>Pseudomonadota</taxon>
        <taxon>Alphaproteobacteria</taxon>
        <taxon>Sphingomonadales</taxon>
        <taxon>Sphingomonadaceae</taxon>
        <taxon>Novosphingobium</taxon>
    </lineage>
</organism>
<dbReference type="PRINTS" id="PR00171">
    <property type="entry name" value="SUGRTRNSPORT"/>
</dbReference>
<reference evidence="10 11" key="1">
    <citation type="submission" date="2024-03" db="EMBL/GenBank/DDBJ databases">
        <authorList>
            <person name="Jo J.-H."/>
        </authorList>
    </citation>
    <scope>NUCLEOTIDE SEQUENCE [LARGE SCALE GENOMIC DNA]</scope>
    <source>
        <strain evidence="10 11">AS3R-12</strain>
    </source>
</reference>
<evidence type="ECO:0000313" key="11">
    <source>
        <dbReference type="Proteomes" id="UP001379235"/>
    </source>
</evidence>
<dbReference type="InterPro" id="IPR005829">
    <property type="entry name" value="Sugar_transporter_CS"/>
</dbReference>
<evidence type="ECO:0000256" key="2">
    <source>
        <dbReference type="ARBA" id="ARBA00010992"/>
    </source>
</evidence>
<feature type="transmembrane region" description="Helical" evidence="8">
    <location>
        <begin position="432"/>
        <end position="450"/>
    </location>
</feature>
<evidence type="ECO:0000313" key="10">
    <source>
        <dbReference type="EMBL" id="MEJ6009578.1"/>
    </source>
</evidence>
<gene>
    <name evidence="10" type="ORF">WG900_06565</name>
</gene>
<feature type="transmembrane region" description="Helical" evidence="8">
    <location>
        <begin position="50"/>
        <end position="69"/>
    </location>
</feature>
<dbReference type="InterPro" id="IPR005828">
    <property type="entry name" value="MFS_sugar_transport-like"/>
</dbReference>
<protein>
    <submittedName>
        <fullName evidence="10">Sugar porter family MFS transporter</fullName>
    </submittedName>
</protein>
<dbReference type="PROSITE" id="PS00217">
    <property type="entry name" value="SUGAR_TRANSPORT_2"/>
    <property type="match status" value="1"/>
</dbReference>
<feature type="transmembrane region" description="Helical" evidence="8">
    <location>
        <begin position="181"/>
        <end position="200"/>
    </location>
</feature>
<feature type="transmembrane region" description="Helical" evidence="8">
    <location>
        <begin position="403"/>
        <end position="426"/>
    </location>
</feature>
<comment type="similarity">
    <text evidence="2 7">Belongs to the major facilitator superfamily. Sugar transporter (TC 2.A.1.1) family.</text>
</comment>
<evidence type="ECO:0000256" key="4">
    <source>
        <dbReference type="ARBA" id="ARBA00022692"/>
    </source>
</evidence>
<evidence type="ECO:0000256" key="7">
    <source>
        <dbReference type="RuleBase" id="RU003346"/>
    </source>
</evidence>
<dbReference type="InterPro" id="IPR003663">
    <property type="entry name" value="Sugar/inositol_transpt"/>
</dbReference>
<feature type="transmembrane region" description="Helical" evidence="8">
    <location>
        <begin position="262"/>
        <end position="284"/>
    </location>
</feature>
<keyword evidence="6 8" id="KW-0472">Membrane</keyword>
<proteinExistence type="inferred from homology"/>
<feature type="domain" description="Major facilitator superfamily (MFS) profile" evidence="9">
    <location>
        <begin position="16"/>
        <end position="457"/>
    </location>
</feature>
<comment type="caution">
    <text evidence="10">The sequence shown here is derived from an EMBL/GenBank/DDBJ whole genome shotgun (WGS) entry which is preliminary data.</text>
</comment>
<dbReference type="EMBL" id="JBBHJY010000002">
    <property type="protein sequence ID" value="MEJ6009578.1"/>
    <property type="molecule type" value="Genomic_DNA"/>
</dbReference>
<accession>A0ABU8S7Y3</accession>
<evidence type="ECO:0000259" key="9">
    <source>
        <dbReference type="PROSITE" id="PS50850"/>
    </source>
</evidence>
<evidence type="ECO:0000256" key="1">
    <source>
        <dbReference type="ARBA" id="ARBA00004141"/>
    </source>
</evidence>
<dbReference type="PANTHER" id="PTHR48023">
    <property type="entry name" value="D-XYLOSE-PROTON SYMPORTER-LIKE 2"/>
    <property type="match status" value="1"/>
</dbReference>
<dbReference type="Pfam" id="PF00083">
    <property type="entry name" value="Sugar_tr"/>
    <property type="match status" value="1"/>
</dbReference>
<dbReference type="InterPro" id="IPR050820">
    <property type="entry name" value="MFS_Sugar_Transporter"/>
</dbReference>
<feature type="transmembrane region" description="Helical" evidence="8">
    <location>
        <begin position="81"/>
        <end position="100"/>
    </location>
</feature>
<dbReference type="PANTHER" id="PTHR48023:SF4">
    <property type="entry name" value="D-XYLOSE-PROTON SYMPORTER-LIKE 2"/>
    <property type="match status" value="1"/>
</dbReference>
<keyword evidence="3 7" id="KW-0813">Transport</keyword>
<feature type="transmembrane region" description="Helical" evidence="8">
    <location>
        <begin position="368"/>
        <end position="391"/>
    </location>
</feature>
<evidence type="ECO:0000256" key="8">
    <source>
        <dbReference type="SAM" id="Phobius"/>
    </source>
</evidence>
<keyword evidence="5 8" id="KW-1133">Transmembrane helix</keyword>
<feature type="transmembrane region" description="Helical" evidence="8">
    <location>
        <begin position="328"/>
        <end position="348"/>
    </location>
</feature>
<evidence type="ECO:0000256" key="5">
    <source>
        <dbReference type="ARBA" id="ARBA00022989"/>
    </source>
</evidence>
<dbReference type="PROSITE" id="PS50850">
    <property type="entry name" value="MFS"/>
    <property type="match status" value="1"/>
</dbReference>
<feature type="transmembrane region" description="Helical" evidence="8">
    <location>
        <begin position="304"/>
        <end position="321"/>
    </location>
</feature>
<keyword evidence="11" id="KW-1185">Reference proteome</keyword>
<feature type="transmembrane region" description="Helical" evidence="8">
    <location>
        <begin position="106"/>
        <end position="128"/>
    </location>
</feature>
<feature type="transmembrane region" description="Helical" evidence="8">
    <location>
        <begin position="140"/>
        <end position="161"/>
    </location>
</feature>
<dbReference type="Proteomes" id="UP001379235">
    <property type="component" value="Unassembled WGS sequence"/>
</dbReference>
<sequence>MTAAQRQANMGFIGLIVAVATLGGFMFGYDSGAINGTTKGLATTFGLDEANLGLTASSLLPGCALGAFMAGRLADLKGRRWVMVTAAILFILSALWAGAANSAVSFALARFIAGAAVGAASVLSPAYISEVTPANLRGRLSSIQQIMIITGLLGAASSNLMLQRLAGSSLNEIWGAPAWRWMFWVQAVPAVLFLVSLMFVPESPRFLVAKGRMDEALAVLTRLFGSDEAPRIAGEIRDSLAKDHQPSMKDLKDPATGKWRRIVWVGIGLAVFQQFVGINVVFYYGIMLWEAVGFTEQQAFTTQVINDAVSVGACIVALMLIDKVGRRPLLLIGSLGMAVTLGLMTFAFTQGTIIEGKLVLPPEMGTLAFVAAISYAALFNLSWGPVMWVLLGEMFPNQMRGSALAVAGAAQWSANFAISSSFPWALKNLGLATAYGFYATCAAISFWFVLKMVKETKGKTLEQMEG</sequence>
<comment type="subcellular location">
    <subcellularLocation>
        <location evidence="1">Membrane</location>
        <topology evidence="1">Multi-pass membrane protein</topology>
    </subcellularLocation>
</comment>